<evidence type="ECO:0000256" key="4">
    <source>
        <dbReference type="PROSITE-ProRule" id="PRU00335"/>
    </source>
</evidence>
<dbReference type="SUPFAM" id="SSF46689">
    <property type="entry name" value="Homeodomain-like"/>
    <property type="match status" value="1"/>
</dbReference>
<dbReference type="EMBL" id="JBFAIH010000008">
    <property type="protein sequence ID" value="MEV0364119.1"/>
    <property type="molecule type" value="Genomic_DNA"/>
</dbReference>
<dbReference type="Proteomes" id="UP001551658">
    <property type="component" value="Unassembled WGS sequence"/>
</dbReference>
<keyword evidence="2 4" id="KW-0238">DNA-binding</keyword>
<dbReference type="InterPro" id="IPR050109">
    <property type="entry name" value="HTH-type_TetR-like_transc_reg"/>
</dbReference>
<dbReference type="InterPro" id="IPR036271">
    <property type="entry name" value="Tet_transcr_reg_TetR-rel_C_sf"/>
</dbReference>
<sequence length="201" mass="21201">MSSPAAQRGREVRRRLLTAAVELIPERGWTAVSTRNLAEHAGVTPSVVHYHFPSLQALLREAVTEALNRAAAELEALFDTAGTADGLIEALLAGVDSFTGQESTSLLLVEAYLAATRDDSLREAIESTLSATRTRLAHRLADSGVSDAESTATVLLATLDGLVLYQGLGVAPGGPATVLKRLVADSGKRSGSEPKNAWRQS</sequence>
<keyword evidence="7" id="KW-1185">Reference proteome</keyword>
<reference evidence="6 7" key="1">
    <citation type="submission" date="2024-06" db="EMBL/GenBank/DDBJ databases">
        <title>The Natural Products Discovery Center: Release of the First 8490 Sequenced Strains for Exploring Actinobacteria Biosynthetic Diversity.</title>
        <authorList>
            <person name="Kalkreuter E."/>
            <person name="Kautsar S.A."/>
            <person name="Yang D."/>
            <person name="Bader C.D."/>
            <person name="Teijaro C.N."/>
            <person name="Fluegel L."/>
            <person name="Davis C.M."/>
            <person name="Simpson J.R."/>
            <person name="Lauterbach L."/>
            <person name="Steele A.D."/>
            <person name="Gui C."/>
            <person name="Meng S."/>
            <person name="Li G."/>
            <person name="Viehrig K."/>
            <person name="Ye F."/>
            <person name="Su P."/>
            <person name="Kiefer A.F."/>
            <person name="Nichols A."/>
            <person name="Cepeda A.J."/>
            <person name="Yan W."/>
            <person name="Fan B."/>
            <person name="Jiang Y."/>
            <person name="Adhikari A."/>
            <person name="Zheng C.-J."/>
            <person name="Schuster L."/>
            <person name="Cowan T.M."/>
            <person name="Smanski M.J."/>
            <person name="Chevrette M.G."/>
            <person name="De Carvalho L.P.S."/>
            <person name="Shen B."/>
        </authorList>
    </citation>
    <scope>NUCLEOTIDE SEQUENCE [LARGE SCALE GENOMIC DNA]</scope>
    <source>
        <strain evidence="6 7">NPDC050671</strain>
    </source>
</reference>
<proteinExistence type="predicted"/>
<dbReference type="Gene3D" id="1.10.357.10">
    <property type="entry name" value="Tetracycline Repressor, domain 2"/>
    <property type="match status" value="1"/>
</dbReference>
<dbReference type="Pfam" id="PF00440">
    <property type="entry name" value="TetR_N"/>
    <property type="match status" value="1"/>
</dbReference>
<protein>
    <submittedName>
        <fullName evidence="6">TetR/AcrR family transcriptional regulator</fullName>
    </submittedName>
</protein>
<keyword evidence="1" id="KW-0805">Transcription regulation</keyword>
<accession>A0ABV3F8U0</accession>
<organism evidence="6 7">
    <name type="scientific">Nocardia fusca</name>
    <dbReference type="NCBI Taxonomy" id="941183"/>
    <lineage>
        <taxon>Bacteria</taxon>
        <taxon>Bacillati</taxon>
        <taxon>Actinomycetota</taxon>
        <taxon>Actinomycetes</taxon>
        <taxon>Mycobacteriales</taxon>
        <taxon>Nocardiaceae</taxon>
        <taxon>Nocardia</taxon>
    </lineage>
</organism>
<dbReference type="PANTHER" id="PTHR30055">
    <property type="entry name" value="HTH-TYPE TRANSCRIPTIONAL REGULATOR RUTR"/>
    <property type="match status" value="1"/>
</dbReference>
<dbReference type="SUPFAM" id="SSF48498">
    <property type="entry name" value="Tetracyclin repressor-like, C-terminal domain"/>
    <property type="match status" value="1"/>
</dbReference>
<keyword evidence="3" id="KW-0804">Transcription</keyword>
<dbReference type="PRINTS" id="PR00455">
    <property type="entry name" value="HTHTETR"/>
</dbReference>
<dbReference type="RefSeq" id="WP_357979029.1">
    <property type="nucleotide sequence ID" value="NZ_JBFAIH010000008.1"/>
</dbReference>
<evidence type="ECO:0000256" key="2">
    <source>
        <dbReference type="ARBA" id="ARBA00023125"/>
    </source>
</evidence>
<comment type="caution">
    <text evidence="6">The sequence shown here is derived from an EMBL/GenBank/DDBJ whole genome shotgun (WGS) entry which is preliminary data.</text>
</comment>
<name>A0ABV3F8U0_9NOCA</name>
<dbReference type="InterPro" id="IPR001647">
    <property type="entry name" value="HTH_TetR"/>
</dbReference>
<evidence type="ECO:0000256" key="3">
    <source>
        <dbReference type="ARBA" id="ARBA00023163"/>
    </source>
</evidence>
<dbReference type="PANTHER" id="PTHR30055:SF234">
    <property type="entry name" value="HTH-TYPE TRANSCRIPTIONAL REGULATOR BETI"/>
    <property type="match status" value="1"/>
</dbReference>
<evidence type="ECO:0000259" key="5">
    <source>
        <dbReference type="PROSITE" id="PS50977"/>
    </source>
</evidence>
<dbReference type="PROSITE" id="PS50977">
    <property type="entry name" value="HTH_TETR_2"/>
    <property type="match status" value="1"/>
</dbReference>
<evidence type="ECO:0000256" key="1">
    <source>
        <dbReference type="ARBA" id="ARBA00023015"/>
    </source>
</evidence>
<dbReference type="Pfam" id="PF17940">
    <property type="entry name" value="TetR_C_31"/>
    <property type="match status" value="1"/>
</dbReference>
<feature type="DNA-binding region" description="H-T-H motif" evidence="4">
    <location>
        <begin position="33"/>
        <end position="52"/>
    </location>
</feature>
<feature type="domain" description="HTH tetR-type" evidence="5">
    <location>
        <begin position="10"/>
        <end position="70"/>
    </location>
</feature>
<evidence type="ECO:0000313" key="7">
    <source>
        <dbReference type="Proteomes" id="UP001551658"/>
    </source>
</evidence>
<dbReference type="InterPro" id="IPR009057">
    <property type="entry name" value="Homeodomain-like_sf"/>
</dbReference>
<gene>
    <name evidence="6" type="ORF">AB0H72_15590</name>
</gene>
<evidence type="ECO:0000313" key="6">
    <source>
        <dbReference type="EMBL" id="MEV0364119.1"/>
    </source>
</evidence>
<dbReference type="InterPro" id="IPR041583">
    <property type="entry name" value="TetR_C_31"/>
</dbReference>